<proteinExistence type="predicted"/>
<keyword evidence="2" id="KW-0378">Hydrolase</keyword>
<feature type="domain" description="AB hydrolase-1" evidence="1">
    <location>
        <begin position="26"/>
        <end position="167"/>
    </location>
</feature>
<reference evidence="2 3" key="1">
    <citation type="journal article" date="2020" name="MBio">
        <title>Erratum for Teymournejad et al., 'Isolation and Molecular Analysis of a Novel Neorickettsia Species That Causes Potomac Horse Fever'.</title>
        <authorList>
            <person name="Teymournejad O."/>
            <person name="Lin M."/>
            <person name="Bekebrede H."/>
            <person name="Kamr A."/>
            <person name="Toribio R.E."/>
            <person name="Arroyo L.G."/>
            <person name="Baird J.D."/>
            <person name="Rikihisa Y."/>
        </authorList>
    </citation>
    <scope>NUCLEOTIDE SEQUENCE [LARGE SCALE GENOMIC DNA]</scope>
    <source>
        <strain evidence="2 3">Fin17</strain>
    </source>
</reference>
<dbReference type="SUPFAM" id="SSF53474">
    <property type="entry name" value="alpha/beta-Hydrolases"/>
    <property type="match status" value="1"/>
</dbReference>
<sequence>MEKKSITTSFGKIVYLDWNCKGKLGPVICIHGINRNKRDFDYLARTLAESNFRVIAIDVPGRGESEYMQPDLYTYENYRKILLEFINRLAPQKCILVGTSMGGIVSMMLASTIPQKIEALVINDIGPYTDFSAMVVLSKYLCMYPTFSSLDEAEKFLRVMLKPLGLLKEEHWQHVLHHSFRNTKEGKYVLDFDPEIFRNHKEKITGSRDLWEIWHNINQNIPILALRGELSRMLSKETFTKMAQSRQKISCLEYAGIGHAPSLMDHKQLEDIKSWLLANSSEKQKQN</sequence>
<dbReference type="RefSeq" id="WP_160095891.1">
    <property type="nucleotide sequence ID" value="NZ_CP047224.1"/>
</dbReference>
<keyword evidence="3" id="KW-1185">Reference proteome</keyword>
<evidence type="ECO:0000313" key="3">
    <source>
        <dbReference type="Proteomes" id="UP000464912"/>
    </source>
</evidence>
<name>A0A6P1GAW3_9RICK</name>
<dbReference type="Pfam" id="PF00561">
    <property type="entry name" value="Abhydrolase_1"/>
    <property type="match status" value="1"/>
</dbReference>
<dbReference type="GO" id="GO:0016787">
    <property type="term" value="F:hydrolase activity"/>
    <property type="evidence" value="ECO:0007669"/>
    <property type="project" value="UniProtKB-KW"/>
</dbReference>
<dbReference type="InterPro" id="IPR050266">
    <property type="entry name" value="AB_hydrolase_sf"/>
</dbReference>
<dbReference type="GO" id="GO:0016020">
    <property type="term" value="C:membrane"/>
    <property type="evidence" value="ECO:0007669"/>
    <property type="project" value="TreeGrafter"/>
</dbReference>
<accession>A0A6P1GAW3</accession>
<dbReference type="KEGG" id="nef:GP480_03540"/>
<gene>
    <name evidence="2" type="ORF">GP480_03540</name>
</gene>
<dbReference type="EMBL" id="CP047224">
    <property type="protein sequence ID" value="QHD65468.1"/>
    <property type="molecule type" value="Genomic_DNA"/>
</dbReference>
<dbReference type="PANTHER" id="PTHR43798">
    <property type="entry name" value="MONOACYLGLYCEROL LIPASE"/>
    <property type="match status" value="1"/>
</dbReference>
<protein>
    <submittedName>
        <fullName evidence="2">Alpha/beta fold hydrolase</fullName>
    </submittedName>
</protein>
<evidence type="ECO:0000313" key="2">
    <source>
        <dbReference type="EMBL" id="QHD65468.1"/>
    </source>
</evidence>
<organism evidence="2 3">
    <name type="scientific">Neorickettsia findlayensis</name>
    <dbReference type="NCBI Taxonomy" id="2686014"/>
    <lineage>
        <taxon>Bacteria</taxon>
        <taxon>Pseudomonadati</taxon>
        <taxon>Pseudomonadota</taxon>
        <taxon>Alphaproteobacteria</taxon>
        <taxon>Rickettsiales</taxon>
        <taxon>Anaplasmataceae</taxon>
        <taxon>Neorickettsia</taxon>
    </lineage>
</organism>
<reference evidence="2 3" key="2">
    <citation type="journal article" date="2020" name="MBio">
        <title>Isolation and Molecular Analysis of a Novel Neorickettsia Species That Causes Potomac Horse Fever.</title>
        <authorList>
            <person name="Teymournejad O."/>
            <person name="Lin M."/>
            <person name="Bekebrede H."/>
            <person name="Kamr A."/>
            <person name="Toribio R.E."/>
            <person name="Arroyo L.G."/>
            <person name="Baird J.D."/>
            <person name="Rikihisa Y."/>
        </authorList>
    </citation>
    <scope>NUCLEOTIDE SEQUENCE [LARGE SCALE GENOMIC DNA]</scope>
    <source>
        <strain evidence="2 3">Fin17</strain>
    </source>
</reference>
<dbReference type="AlphaFoldDB" id="A0A6P1GAW3"/>
<dbReference type="Gene3D" id="3.40.50.1820">
    <property type="entry name" value="alpha/beta hydrolase"/>
    <property type="match status" value="1"/>
</dbReference>
<dbReference type="Proteomes" id="UP000464912">
    <property type="component" value="Chromosome"/>
</dbReference>
<evidence type="ECO:0000259" key="1">
    <source>
        <dbReference type="Pfam" id="PF00561"/>
    </source>
</evidence>
<dbReference type="PANTHER" id="PTHR43798:SF33">
    <property type="entry name" value="HYDROLASE, PUTATIVE (AFU_ORTHOLOGUE AFUA_2G14860)-RELATED"/>
    <property type="match status" value="1"/>
</dbReference>
<dbReference type="InterPro" id="IPR000073">
    <property type="entry name" value="AB_hydrolase_1"/>
</dbReference>
<dbReference type="PRINTS" id="PR00111">
    <property type="entry name" value="ABHYDROLASE"/>
</dbReference>
<dbReference type="InterPro" id="IPR029058">
    <property type="entry name" value="AB_hydrolase_fold"/>
</dbReference>